<dbReference type="EMBL" id="DQ831710">
    <property type="protein sequence ID" value="ABI15909.1"/>
    <property type="molecule type" value="Genomic_DNA"/>
</dbReference>
<dbReference type="PANTHER" id="PTHR36181">
    <property type="entry name" value="INTRON-ENCODED ENDONUCLEASE AI3-RELATED"/>
    <property type="match status" value="1"/>
</dbReference>
<dbReference type="SUPFAM" id="SSF55608">
    <property type="entry name" value="Homing endonucleases"/>
    <property type="match status" value="2"/>
</dbReference>
<geneLocation type="mitochondrion" evidence="2"/>
<dbReference type="InterPro" id="IPR004860">
    <property type="entry name" value="LAGLIDADG_dom"/>
</dbReference>
<keyword evidence="2" id="KW-0496">Mitochondrion</keyword>
<dbReference type="InterPro" id="IPR051289">
    <property type="entry name" value="LAGLIDADG_Endonuclease"/>
</dbReference>
<sequence>MENKKFLEWFSGFVDAEGCFHIKSKVMSNGNKRYYFEFVIKLHIDNVLLVKFIHETLGIGRIAIRSNSNSCTFEVGSEKDLRILIDLLDKYSLIGSKVLDFLSFKKAFFLYFDRPGLVTNEIIDAIEKIRNNHNTRRTDFKLPLDFKCIITDYKLLGLFEGDGSFIIQTQSLTPKFEIELTEVQKLLLNEIKEFLINYFLELGLSLEQLEKAIKIQHLKAKGNSKATVRLTVTGIDFFYNYFNVYLKELQFFSDKSKDFEIFCTICESLFNKAHINNKEVKNSLLNLAKGMNNARYSTAKNLDE</sequence>
<dbReference type="GO" id="GO:0004519">
    <property type="term" value="F:endonuclease activity"/>
    <property type="evidence" value="ECO:0007669"/>
    <property type="project" value="UniProtKB-KW"/>
</dbReference>
<keyword evidence="2" id="KW-0255">Endonuclease</keyword>
<feature type="domain" description="Homing endonuclease LAGLIDADG" evidence="1">
    <location>
        <begin position="155"/>
        <end position="266"/>
    </location>
</feature>
<organism evidence="2">
    <name type="scientific">Ophiostoma minus</name>
    <dbReference type="NCBI Taxonomy" id="150568"/>
    <lineage>
        <taxon>Eukaryota</taxon>
        <taxon>Fungi</taxon>
        <taxon>Dikarya</taxon>
        <taxon>Ascomycota</taxon>
        <taxon>Pezizomycotina</taxon>
        <taxon>Sordariomycetes</taxon>
        <taxon>Sordariomycetidae</taxon>
        <taxon>Ophiostomatales</taxon>
        <taxon>Ophiostomataceae</taxon>
        <taxon>Ophiostoma</taxon>
    </lineage>
</organism>
<accession>A6XKD2</accession>
<evidence type="ECO:0000259" key="1">
    <source>
        <dbReference type="Pfam" id="PF00961"/>
    </source>
</evidence>
<keyword evidence="2" id="KW-0540">Nuclease</keyword>
<name>A6XKD2_9PEZI</name>
<dbReference type="InterPro" id="IPR027434">
    <property type="entry name" value="Homing_endonucl"/>
</dbReference>
<feature type="domain" description="Homing endonuclease LAGLIDADG" evidence="1">
    <location>
        <begin position="11"/>
        <end position="107"/>
    </location>
</feature>
<dbReference type="PANTHER" id="PTHR36181:SF2">
    <property type="entry name" value="INTRON-ENCODED ENDONUCLEASE AI3-RELATED"/>
    <property type="match status" value="1"/>
</dbReference>
<dbReference type="Gene3D" id="3.10.28.10">
    <property type="entry name" value="Homing endonucleases"/>
    <property type="match status" value="2"/>
</dbReference>
<keyword evidence="2" id="KW-0378">Hydrolase</keyword>
<evidence type="ECO:0000313" key="2">
    <source>
        <dbReference type="EMBL" id="ABI15909.1"/>
    </source>
</evidence>
<protein>
    <submittedName>
        <fullName evidence="2">Putative LAGLIDADG endonuclease/maturase</fullName>
    </submittedName>
</protein>
<proteinExistence type="predicted"/>
<dbReference type="AlphaFoldDB" id="A6XKD2"/>
<dbReference type="Pfam" id="PF00961">
    <property type="entry name" value="LAGLIDADG_1"/>
    <property type="match status" value="2"/>
</dbReference>
<reference evidence="2" key="1">
    <citation type="journal article" date="2007" name="Mycol. Res.">
        <title>The sporadic occurrence of a group I intron-like element in the mtDNA rnl gene of Ophiostoma novo-ulmi subsp. americana.</title>
        <authorList>
            <person name="Sethuraman J."/>
            <person name="Okoli C.V."/>
            <person name="Majer A."/>
            <person name="Corkery T.L."/>
            <person name="Hausner G."/>
        </authorList>
    </citation>
    <scope>NUCLEOTIDE SEQUENCE</scope>
    <source>
        <strain evidence="2">WIN</strain>
    </source>
</reference>
<dbReference type="GO" id="GO:0005739">
    <property type="term" value="C:mitochondrion"/>
    <property type="evidence" value="ECO:0007669"/>
    <property type="project" value="UniProtKB-ARBA"/>
</dbReference>